<dbReference type="EMBL" id="PIUK01000252">
    <property type="protein sequence ID" value="MBY6277815.1"/>
    <property type="molecule type" value="Genomic_DNA"/>
</dbReference>
<gene>
    <name evidence="1" type="ORF">CWE10_16770</name>
</gene>
<evidence type="ECO:0000313" key="1">
    <source>
        <dbReference type="EMBL" id="MBY6277815.1"/>
    </source>
</evidence>
<comment type="caution">
    <text evidence="1">The sequence shown here is derived from an EMBL/GenBank/DDBJ whole genome shotgun (WGS) entry which is preliminary data.</text>
</comment>
<dbReference type="Pfam" id="PF24829">
    <property type="entry name" value="Phage_connect_2"/>
    <property type="match status" value="1"/>
</dbReference>
<dbReference type="NCBIfam" id="TIGR01560">
    <property type="entry name" value="put_DNA_pack"/>
    <property type="match status" value="1"/>
</dbReference>
<evidence type="ECO:0000313" key="2">
    <source>
        <dbReference type="Proteomes" id="UP000732377"/>
    </source>
</evidence>
<organism evidence="1 2">
    <name type="scientific">Symbiobacterium thermophilum</name>
    <dbReference type="NCBI Taxonomy" id="2734"/>
    <lineage>
        <taxon>Bacteria</taxon>
        <taxon>Bacillati</taxon>
        <taxon>Bacillota</taxon>
        <taxon>Clostridia</taxon>
        <taxon>Eubacteriales</taxon>
        <taxon>Symbiobacteriaceae</taxon>
        <taxon>Symbiobacterium</taxon>
    </lineage>
</organism>
<proteinExistence type="predicted"/>
<protein>
    <submittedName>
        <fullName evidence="1">DNA-packaging protein</fullName>
    </submittedName>
</protein>
<reference evidence="1" key="1">
    <citation type="submission" date="2017-11" db="EMBL/GenBank/DDBJ databases">
        <title>Three new genomes from thermophilic consortium.</title>
        <authorList>
            <person name="Quaggio R."/>
            <person name="Amgarten D."/>
            <person name="Setubal J.C."/>
        </authorList>
    </citation>
    <scope>NUCLEOTIDE SEQUENCE</scope>
    <source>
        <strain evidence="1">ZCTH01-B2</strain>
    </source>
</reference>
<sequence>MMLELVRKALRVDGPDHDEEIQGLIAAARADLALSGVALEKAQSDDDPLIERAIITYCRAEFDYADQATDKLRQSYEMLKRHLTLSEEYRGGSS</sequence>
<accession>A0A953I560</accession>
<dbReference type="InterPro" id="IPR056951">
    <property type="entry name" value="Phage_connect_2"/>
</dbReference>
<dbReference type="InterPro" id="IPR006450">
    <property type="entry name" value="Phage_HK97_gp6-like"/>
</dbReference>
<dbReference type="RefSeq" id="WP_273381175.1">
    <property type="nucleotide sequence ID" value="NZ_PIUK01000252.1"/>
</dbReference>
<dbReference type="AlphaFoldDB" id="A0A953I560"/>
<dbReference type="CDD" id="cd08054">
    <property type="entry name" value="gp6"/>
    <property type="match status" value="1"/>
</dbReference>
<name>A0A953I560_SYMTR</name>
<dbReference type="Proteomes" id="UP000732377">
    <property type="component" value="Unassembled WGS sequence"/>
</dbReference>